<dbReference type="SUPFAM" id="SSF48452">
    <property type="entry name" value="TPR-like"/>
    <property type="match status" value="2"/>
</dbReference>
<dbReference type="RefSeq" id="WP_343817210.1">
    <property type="nucleotide sequence ID" value="NZ_BAAAFA010000006.1"/>
</dbReference>
<dbReference type="EMBL" id="BAAAFA010000006">
    <property type="protein sequence ID" value="GAA0817377.1"/>
    <property type="molecule type" value="Genomic_DNA"/>
</dbReference>
<evidence type="ECO:0000313" key="4">
    <source>
        <dbReference type="Proteomes" id="UP001500021"/>
    </source>
</evidence>
<keyword evidence="4" id="KW-1185">Reference proteome</keyword>
<reference evidence="3 4" key="1">
    <citation type="journal article" date="2019" name="Int. J. Syst. Evol. Microbiol.">
        <title>The Global Catalogue of Microorganisms (GCM) 10K type strain sequencing project: providing services to taxonomists for standard genome sequencing and annotation.</title>
        <authorList>
            <consortium name="The Broad Institute Genomics Platform"/>
            <consortium name="The Broad Institute Genome Sequencing Center for Infectious Disease"/>
            <person name="Wu L."/>
            <person name="Ma J."/>
        </authorList>
    </citation>
    <scope>NUCLEOTIDE SEQUENCE [LARGE SCALE GENOMIC DNA]</scope>
    <source>
        <strain evidence="3 4">JCM 15608</strain>
    </source>
</reference>
<feature type="chain" id="PRO_5046058144" description="Tetratricopeptide repeat protein" evidence="2">
    <location>
        <begin position="29"/>
        <end position="486"/>
    </location>
</feature>
<gene>
    <name evidence="3" type="ORF">GCM10009111_18490</name>
</gene>
<dbReference type="Pfam" id="PF13181">
    <property type="entry name" value="TPR_8"/>
    <property type="match status" value="2"/>
</dbReference>
<evidence type="ECO:0000256" key="2">
    <source>
        <dbReference type="SAM" id="SignalP"/>
    </source>
</evidence>
<dbReference type="Pfam" id="PF13176">
    <property type="entry name" value="TPR_7"/>
    <property type="match status" value="1"/>
</dbReference>
<evidence type="ECO:0000256" key="1">
    <source>
        <dbReference type="PROSITE-ProRule" id="PRU00339"/>
    </source>
</evidence>
<dbReference type="InterPro" id="IPR019734">
    <property type="entry name" value="TPR_rpt"/>
</dbReference>
<dbReference type="SMART" id="SM00028">
    <property type="entry name" value="TPR"/>
    <property type="match status" value="5"/>
</dbReference>
<dbReference type="InterPro" id="IPR011990">
    <property type="entry name" value="TPR-like_helical_dom_sf"/>
</dbReference>
<feature type="repeat" description="TPR" evidence="1">
    <location>
        <begin position="115"/>
        <end position="148"/>
    </location>
</feature>
<protein>
    <recommendedName>
        <fullName evidence="5">Tetratricopeptide repeat protein</fullName>
    </recommendedName>
</protein>
<evidence type="ECO:0008006" key="5">
    <source>
        <dbReference type="Google" id="ProtNLM"/>
    </source>
</evidence>
<dbReference type="PANTHER" id="PTHR44395">
    <property type="match status" value="1"/>
</dbReference>
<feature type="signal peptide" evidence="2">
    <location>
        <begin position="1"/>
        <end position="28"/>
    </location>
</feature>
<evidence type="ECO:0000313" key="3">
    <source>
        <dbReference type="EMBL" id="GAA0817377.1"/>
    </source>
</evidence>
<dbReference type="Proteomes" id="UP001500021">
    <property type="component" value="Unassembled WGS sequence"/>
</dbReference>
<comment type="caution">
    <text evidence="3">The sequence shown here is derived from an EMBL/GenBank/DDBJ whole genome shotgun (WGS) entry which is preliminary data.</text>
</comment>
<feature type="repeat" description="TPR" evidence="1">
    <location>
        <begin position="435"/>
        <end position="468"/>
    </location>
</feature>
<dbReference type="Gene3D" id="1.25.40.10">
    <property type="entry name" value="Tetratricopeptide repeat domain"/>
    <property type="match status" value="2"/>
</dbReference>
<dbReference type="PROSITE" id="PS50005">
    <property type="entry name" value="TPR"/>
    <property type="match status" value="2"/>
</dbReference>
<proteinExistence type="predicted"/>
<accession>A0ABN1L713</accession>
<keyword evidence="2" id="KW-0732">Signal</keyword>
<name>A0ABN1L713_9GAMM</name>
<keyword evidence="1" id="KW-0802">TPR repeat</keyword>
<dbReference type="PANTHER" id="PTHR44395:SF1">
    <property type="entry name" value="PROTEIN O-MANNOSYL-TRANSFERASE TMTC3"/>
    <property type="match status" value="1"/>
</dbReference>
<sequence>MKTHFFPSIIISALVLCTSLSYSNSSLALVQHSSTDNKPLVINNIHIEQLAPVWTIQTGNNPLLERDAKLLPAEQSLALTLRPLLDQKKYQAALNAIETSSHEDYEPEPILSLSPALLQVKGQIYLSLKEYELAKSTFIEAVTLLPDFIRAHKNLAVIYIKQQNYQAARKHLIKTIELGEGDAQLFGYLAYINLQLNTPWSAIAGYQQALLLEPDNSQWQQGLLYSLIKAKDNHAAKAMLNEMLQETPNDMRLWLQRSRISLDDNTPLDALMSMEMALRLGNTDADNLIAAAQLHLNHGSVSRAAELMSQLLRQWQQKGSYKATENSEHFDAIESVIAWLIYEKHWSEAKPLLKHTEQYANKITGTQQSQLKLHRASMPGNSATQTTRLYEQAIKLDPSNGQALIALAEHYQQQNDYTQAQLLFVRAASIEGFAERAYIGHAQVYIEQKNYDQAAVLLRKALKLNPTRQDLVQNIRLLDRMNTNQI</sequence>
<organism evidence="3 4">
    <name type="scientific">Colwellia asteriadis</name>
    <dbReference type="NCBI Taxonomy" id="517723"/>
    <lineage>
        <taxon>Bacteria</taxon>
        <taxon>Pseudomonadati</taxon>
        <taxon>Pseudomonadota</taxon>
        <taxon>Gammaproteobacteria</taxon>
        <taxon>Alteromonadales</taxon>
        <taxon>Colwelliaceae</taxon>
        <taxon>Colwellia</taxon>
    </lineage>
</organism>